<accession>A0A6J5M2S1</accession>
<organism evidence="1">
    <name type="scientific">uncultured Caudovirales phage</name>
    <dbReference type="NCBI Taxonomy" id="2100421"/>
    <lineage>
        <taxon>Viruses</taxon>
        <taxon>Duplodnaviria</taxon>
        <taxon>Heunggongvirae</taxon>
        <taxon>Uroviricota</taxon>
        <taxon>Caudoviricetes</taxon>
        <taxon>Peduoviridae</taxon>
        <taxon>Maltschvirus</taxon>
        <taxon>Maltschvirus maltsch</taxon>
    </lineage>
</organism>
<protein>
    <submittedName>
        <fullName evidence="1">Uncharacterized protein</fullName>
    </submittedName>
</protein>
<proteinExistence type="predicted"/>
<sequence>MTITPYEPNPAKAIAECKGDINKLAMAFEVHKCRSVFTELHLASVVYLLERQCIENLNSTDALILRRAKEHVHAIQHKEASHAA</sequence>
<gene>
    <name evidence="1" type="ORF">UFOVP354_60</name>
</gene>
<reference evidence="1" key="1">
    <citation type="submission" date="2020-04" db="EMBL/GenBank/DDBJ databases">
        <authorList>
            <person name="Chiriac C."/>
            <person name="Salcher M."/>
            <person name="Ghai R."/>
            <person name="Kavagutti S V."/>
        </authorList>
    </citation>
    <scope>NUCLEOTIDE SEQUENCE</scope>
</reference>
<evidence type="ECO:0000313" key="1">
    <source>
        <dbReference type="EMBL" id="CAB4139863.1"/>
    </source>
</evidence>
<dbReference type="EMBL" id="LR796368">
    <property type="protein sequence ID" value="CAB4139863.1"/>
    <property type="molecule type" value="Genomic_DNA"/>
</dbReference>
<name>A0A6J5M2S1_9CAUD</name>